<dbReference type="EMBL" id="CADCXN010000090">
    <property type="protein sequence ID" value="CAA9892107.1"/>
    <property type="molecule type" value="Genomic_DNA"/>
</dbReference>
<dbReference type="InterPro" id="IPR041527">
    <property type="entry name" value="YhcG_N"/>
</dbReference>
<dbReference type="RefSeq" id="WP_174626905.1">
    <property type="nucleotide sequence ID" value="NZ_CADCXN010000090.1"/>
</dbReference>
<dbReference type="InterPro" id="IPR011856">
    <property type="entry name" value="tRNA_endonuc-like_dom_sf"/>
</dbReference>
<feature type="domain" description="YhcG PDDEXK nuclease" evidence="1">
    <location>
        <begin position="174"/>
        <end position="327"/>
    </location>
</feature>
<evidence type="ECO:0000313" key="4">
    <source>
        <dbReference type="Proteomes" id="UP000494216"/>
    </source>
</evidence>
<evidence type="ECO:0000259" key="1">
    <source>
        <dbReference type="Pfam" id="PF06250"/>
    </source>
</evidence>
<comment type="caution">
    <text evidence="3">The sequence shown here is derived from an EMBL/GenBank/DDBJ whole genome shotgun (WGS) entry which is preliminary data.</text>
</comment>
<dbReference type="AlphaFoldDB" id="A0A8S0YAK6"/>
<protein>
    <recommendedName>
        <fullName evidence="5">DUF1016 domain-containing protein</fullName>
    </recommendedName>
</protein>
<name>A0A8S0YAK6_9GAMM</name>
<gene>
    <name evidence="3" type="ORF">METHB2_590023</name>
</gene>
<accession>A0A8S0YAK6</accession>
<sequence length="340" mass="38671">MSKINLHADYRLALDEIKQRIQATQIRAVLAVNRELLVLYWHIGQTIVSLQQAQGWGGAVVEQMAADLQNEHPGIQGFSRSSLFAMRQFYLFFSPRFEIVPQPVGQLPWGHIRTILGKIKDVDIALFYTSACIENGWSRPILELQIEQGLHLRQGLAPSNFQLVLPAPQSELAQQTLKDPYVFDFLTLSQKAVERDVENQLVANITRFLLELGKGFAFLGRQYPLEVNSRSYFLDLLFYHTRLKCYVVIELKTGEFKPEYVGKMNFYLSAVDDLLSAEGDQPSIGLILCKDKDRLDVEYALRDVNKPIGVSSFITKEISLEVQAQLPTVAEIEQQLARKL</sequence>
<dbReference type="InterPro" id="IPR053148">
    <property type="entry name" value="PD-DEXK-like_domain"/>
</dbReference>
<dbReference type="GO" id="GO:0003676">
    <property type="term" value="F:nucleic acid binding"/>
    <property type="evidence" value="ECO:0007669"/>
    <property type="project" value="InterPro"/>
</dbReference>
<evidence type="ECO:0000259" key="2">
    <source>
        <dbReference type="Pfam" id="PF17761"/>
    </source>
</evidence>
<dbReference type="InterPro" id="IPR009362">
    <property type="entry name" value="YhcG_C"/>
</dbReference>
<dbReference type="Gene3D" id="3.40.1350.10">
    <property type="match status" value="1"/>
</dbReference>
<organism evidence="3 4">
    <name type="scientific">Candidatus Methylobacter favarea</name>
    <dbReference type="NCBI Taxonomy" id="2707345"/>
    <lineage>
        <taxon>Bacteria</taxon>
        <taxon>Pseudomonadati</taxon>
        <taxon>Pseudomonadota</taxon>
        <taxon>Gammaproteobacteria</taxon>
        <taxon>Methylococcales</taxon>
        <taxon>Methylococcaceae</taxon>
        <taxon>Methylobacter</taxon>
    </lineage>
</organism>
<evidence type="ECO:0008006" key="5">
    <source>
        <dbReference type="Google" id="ProtNLM"/>
    </source>
</evidence>
<dbReference type="Pfam" id="PF06250">
    <property type="entry name" value="YhcG_C"/>
    <property type="match status" value="1"/>
</dbReference>
<evidence type="ECO:0000313" key="3">
    <source>
        <dbReference type="EMBL" id="CAA9892107.1"/>
    </source>
</evidence>
<keyword evidence="4" id="KW-1185">Reference proteome</keyword>
<dbReference type="PANTHER" id="PTHR30547:SF0">
    <property type="entry name" value="BLR8175 PROTEIN"/>
    <property type="match status" value="1"/>
</dbReference>
<feature type="domain" description="YhcG N-terminal" evidence="2">
    <location>
        <begin position="16"/>
        <end position="153"/>
    </location>
</feature>
<proteinExistence type="predicted"/>
<dbReference type="Pfam" id="PF17761">
    <property type="entry name" value="DUF1016_N"/>
    <property type="match status" value="1"/>
</dbReference>
<reference evidence="3 4" key="1">
    <citation type="submission" date="2020-02" db="EMBL/GenBank/DDBJ databases">
        <authorList>
            <person name="Hogendoorn C."/>
        </authorList>
    </citation>
    <scope>NUCLEOTIDE SEQUENCE [LARGE SCALE GENOMIC DNA]</scope>
    <source>
        <strain evidence="3">METHB21</strain>
    </source>
</reference>
<dbReference type="PANTHER" id="PTHR30547">
    <property type="entry name" value="UNCHARACTERIZED PROTEIN YHCG-RELATED"/>
    <property type="match status" value="1"/>
</dbReference>
<dbReference type="Proteomes" id="UP000494216">
    <property type="component" value="Unassembled WGS sequence"/>
</dbReference>